<dbReference type="Proteomes" id="UP000565711">
    <property type="component" value="Unassembled WGS sequence"/>
</dbReference>
<dbReference type="AlphaFoldDB" id="A0A846XXZ1"/>
<proteinExistence type="predicted"/>
<reference evidence="2 3" key="1">
    <citation type="submission" date="2020-04" db="EMBL/GenBank/DDBJ databases">
        <title>MicrobeNet Type strains.</title>
        <authorList>
            <person name="Nicholson A.C."/>
        </authorList>
    </citation>
    <scope>NUCLEOTIDE SEQUENCE [LARGE SCALE GENOMIC DNA]</scope>
    <source>
        <strain evidence="2 3">JCM 12354</strain>
    </source>
</reference>
<evidence type="ECO:0000313" key="3">
    <source>
        <dbReference type="Proteomes" id="UP000565711"/>
    </source>
</evidence>
<evidence type="ECO:0000256" key="1">
    <source>
        <dbReference type="SAM" id="Phobius"/>
    </source>
</evidence>
<keyword evidence="1" id="KW-0812">Transmembrane</keyword>
<keyword evidence="1" id="KW-0472">Membrane</keyword>
<keyword evidence="1" id="KW-1133">Transmembrane helix</keyword>
<gene>
    <name evidence="2" type="ORF">HGA08_10315</name>
</gene>
<organism evidence="2 3">
    <name type="scientific">Nocardia vermiculata</name>
    <dbReference type="NCBI Taxonomy" id="257274"/>
    <lineage>
        <taxon>Bacteria</taxon>
        <taxon>Bacillati</taxon>
        <taxon>Actinomycetota</taxon>
        <taxon>Actinomycetes</taxon>
        <taxon>Mycobacteriales</taxon>
        <taxon>Nocardiaceae</taxon>
        <taxon>Nocardia</taxon>
    </lineage>
</organism>
<dbReference type="EMBL" id="JAAXOP010000004">
    <property type="protein sequence ID" value="NKY50605.1"/>
    <property type="molecule type" value="Genomic_DNA"/>
</dbReference>
<name>A0A846XXZ1_9NOCA</name>
<protein>
    <submittedName>
        <fullName evidence="2">Uncharacterized protein</fullName>
    </submittedName>
</protein>
<sequence>MTVQEQFELPDVDGSSAIYGSPYRTAEGVTVVPVTKPAGRFRRARPLGVFVVADGKTTWHAVTDDTAIALTGIFVGLMATTLSLIAVIRRPPWPDVTIRVNKRAGTS</sequence>
<keyword evidence="3" id="KW-1185">Reference proteome</keyword>
<accession>A0A846XXZ1</accession>
<evidence type="ECO:0000313" key="2">
    <source>
        <dbReference type="EMBL" id="NKY50605.1"/>
    </source>
</evidence>
<feature type="transmembrane region" description="Helical" evidence="1">
    <location>
        <begin position="67"/>
        <end position="88"/>
    </location>
</feature>
<comment type="caution">
    <text evidence="2">The sequence shown here is derived from an EMBL/GenBank/DDBJ whole genome shotgun (WGS) entry which is preliminary data.</text>
</comment>